<dbReference type="GO" id="GO:0000774">
    <property type="term" value="F:adenyl-nucleotide exchange factor activity"/>
    <property type="evidence" value="ECO:0007669"/>
    <property type="project" value="InterPro"/>
</dbReference>
<dbReference type="PANTHER" id="PTHR21237:SF23">
    <property type="entry name" value="GRPE PROTEIN HOMOLOG, MITOCHONDRIAL"/>
    <property type="match status" value="1"/>
</dbReference>
<evidence type="ECO:0000256" key="4">
    <source>
        <dbReference type="ARBA" id="ARBA00022490"/>
    </source>
</evidence>
<evidence type="ECO:0000256" key="13">
    <source>
        <dbReference type="SAM" id="MobiDB-lite"/>
    </source>
</evidence>
<evidence type="ECO:0000256" key="11">
    <source>
        <dbReference type="RuleBase" id="RU000639"/>
    </source>
</evidence>
<reference evidence="14 15" key="1">
    <citation type="submission" date="2018-03" db="EMBL/GenBank/DDBJ databases">
        <title>Cross-interface Injection: A General Nanoliter Liquid Handling Method Applied to Single Cells Genome Amplification Automated Nanoliter Liquid Handling Applied to Single Cell Multiple Displacement Amplification.</title>
        <authorList>
            <person name="Yun J."/>
            <person name="Xu P."/>
            <person name="Xu J."/>
            <person name="Dai X."/>
            <person name="Wang Y."/>
            <person name="Zheng X."/>
            <person name="Cao C."/>
            <person name="Yi Q."/>
            <person name="Zhu Y."/>
            <person name="Wang L."/>
            <person name="Dong Z."/>
            <person name="Huang Y."/>
            <person name="Huang L."/>
            <person name="Du W."/>
        </authorList>
    </citation>
    <scope>NUCLEOTIDE SEQUENCE [LARGE SCALE GENOMIC DNA]</scope>
    <source>
        <strain evidence="14 15">A9-4</strain>
    </source>
</reference>
<organism evidence="14 15">
    <name type="scientific">Pseudidiomarina aestuarii</name>
    <dbReference type="NCBI Taxonomy" id="624146"/>
    <lineage>
        <taxon>Bacteria</taxon>
        <taxon>Pseudomonadati</taxon>
        <taxon>Pseudomonadota</taxon>
        <taxon>Gammaproteobacteria</taxon>
        <taxon>Alteromonadales</taxon>
        <taxon>Idiomarinaceae</taxon>
        <taxon>Pseudidiomarina</taxon>
    </lineage>
</organism>
<dbReference type="GO" id="GO:0006457">
    <property type="term" value="P:protein folding"/>
    <property type="evidence" value="ECO:0007669"/>
    <property type="project" value="InterPro"/>
</dbReference>
<dbReference type="NCBIfam" id="NF010738">
    <property type="entry name" value="PRK14140.1"/>
    <property type="match status" value="1"/>
</dbReference>
<dbReference type="SUPFAM" id="SSF51064">
    <property type="entry name" value="Head domain of nucleotide exchange factor GrpE"/>
    <property type="match status" value="1"/>
</dbReference>
<evidence type="ECO:0000313" key="15">
    <source>
        <dbReference type="Proteomes" id="UP000241514"/>
    </source>
</evidence>
<accession>A0A6N4DJ50</accession>
<dbReference type="InterPro" id="IPR013805">
    <property type="entry name" value="GrpE_CC"/>
</dbReference>
<dbReference type="Gene3D" id="3.90.20.20">
    <property type="match status" value="1"/>
</dbReference>
<dbReference type="FunFam" id="2.30.22.10:FF:000001">
    <property type="entry name" value="Protein GrpE"/>
    <property type="match status" value="1"/>
</dbReference>
<dbReference type="Proteomes" id="UP000241514">
    <property type="component" value="Unassembled WGS sequence"/>
</dbReference>
<evidence type="ECO:0000256" key="10">
    <source>
        <dbReference type="HAMAP-Rule" id="MF_01151"/>
    </source>
</evidence>
<comment type="subcellular location">
    <subcellularLocation>
        <location evidence="1 10">Cytoplasm</location>
    </subcellularLocation>
</comment>
<comment type="similarity">
    <text evidence="2 10 12">Belongs to the GrpE family.</text>
</comment>
<feature type="compositionally biased region" description="Polar residues" evidence="13">
    <location>
        <begin position="1"/>
        <end position="16"/>
    </location>
</feature>
<dbReference type="AlphaFoldDB" id="A0A6N4DJ50"/>
<sequence>MSTNESKPTAEQPTTEQTDELAPETVENPNAAEAAEQHDVENDTGEALNDRVAELELALEKAERGHADANERAVRAVAEMENVRRRASADVEKAHKFALEKFAQDLLTTLDNFERALTVAEQSEAVDKAFVEGIELTYKGLLNTMQRFDVQPVGAEGEVFNPELHQAMSMQAAPDRENNTILAVLQKGYTLNGRLLRPAMVMIVKN</sequence>
<dbReference type="InterPro" id="IPR000740">
    <property type="entry name" value="GrpE"/>
</dbReference>
<evidence type="ECO:0000256" key="1">
    <source>
        <dbReference type="ARBA" id="ARBA00004496"/>
    </source>
</evidence>
<dbReference type="EMBL" id="PYVG01000014">
    <property type="protein sequence ID" value="PTB89419.1"/>
    <property type="molecule type" value="Genomic_DNA"/>
</dbReference>
<dbReference type="PROSITE" id="PS01071">
    <property type="entry name" value="GRPE"/>
    <property type="match status" value="1"/>
</dbReference>
<evidence type="ECO:0000256" key="9">
    <source>
        <dbReference type="ARBA" id="ARBA00076414"/>
    </source>
</evidence>
<dbReference type="RefSeq" id="WP_417656077.1">
    <property type="nucleotide sequence ID" value="NZ_JBLXDX010000001.1"/>
</dbReference>
<dbReference type="GO" id="GO:0051087">
    <property type="term" value="F:protein-folding chaperone binding"/>
    <property type="evidence" value="ECO:0007669"/>
    <property type="project" value="InterPro"/>
</dbReference>
<keyword evidence="6 10" id="KW-0143">Chaperone</keyword>
<comment type="function">
    <text evidence="7 10 11">Participates actively in the response to hyperosmotic and heat shock by preventing the aggregation of stress-denatured proteins, in association with DnaK and GrpE. It is the nucleotide exchange factor for DnaK and may function as a thermosensor. Unfolded proteins bind initially to DnaJ; upon interaction with the DnaJ-bound protein, DnaK hydrolyzes its bound ATP, resulting in the formation of a stable complex. GrpE releases ADP from DnaK; ATP binding to DnaK triggers the release of the substrate protein, thus completing the reaction cycle. Several rounds of ATP-dependent interactions between DnaJ, DnaK and GrpE are required for fully efficient folding.</text>
</comment>
<evidence type="ECO:0000256" key="8">
    <source>
        <dbReference type="ARBA" id="ARBA00072274"/>
    </source>
</evidence>
<comment type="subunit">
    <text evidence="3 10">Homodimer.</text>
</comment>
<name>A0A6N4DJ50_9GAMM</name>
<evidence type="ECO:0000256" key="3">
    <source>
        <dbReference type="ARBA" id="ARBA00011738"/>
    </source>
</evidence>
<keyword evidence="4 10" id="KW-0963">Cytoplasm</keyword>
<dbReference type="Pfam" id="PF01025">
    <property type="entry name" value="GrpE"/>
    <property type="match status" value="1"/>
</dbReference>
<dbReference type="GO" id="GO:0005829">
    <property type="term" value="C:cytosol"/>
    <property type="evidence" value="ECO:0007669"/>
    <property type="project" value="TreeGrafter"/>
</dbReference>
<dbReference type="InterPro" id="IPR009012">
    <property type="entry name" value="GrpE_head"/>
</dbReference>
<proteinExistence type="inferred from homology"/>
<dbReference type="Gene3D" id="2.30.22.10">
    <property type="entry name" value="Head domain of nucleotide exchange factor GrpE"/>
    <property type="match status" value="1"/>
</dbReference>
<evidence type="ECO:0000256" key="2">
    <source>
        <dbReference type="ARBA" id="ARBA00009054"/>
    </source>
</evidence>
<dbReference type="GO" id="GO:0051082">
    <property type="term" value="F:unfolded protein binding"/>
    <property type="evidence" value="ECO:0007669"/>
    <property type="project" value="TreeGrafter"/>
</dbReference>
<evidence type="ECO:0000256" key="7">
    <source>
        <dbReference type="ARBA" id="ARBA00053401"/>
    </source>
</evidence>
<protein>
    <recommendedName>
        <fullName evidence="8 10">Protein GrpE</fullName>
    </recommendedName>
    <alternativeName>
        <fullName evidence="9 10">HSP-70 cofactor</fullName>
    </alternativeName>
</protein>
<dbReference type="NCBIfam" id="NF010748">
    <property type="entry name" value="PRK14150.1"/>
    <property type="match status" value="1"/>
</dbReference>
<evidence type="ECO:0000256" key="12">
    <source>
        <dbReference type="RuleBase" id="RU004478"/>
    </source>
</evidence>
<dbReference type="HAMAP" id="MF_01151">
    <property type="entry name" value="GrpE"/>
    <property type="match status" value="1"/>
</dbReference>
<dbReference type="CDD" id="cd00446">
    <property type="entry name" value="GrpE"/>
    <property type="match status" value="1"/>
</dbReference>
<dbReference type="GO" id="GO:0042803">
    <property type="term" value="F:protein homodimerization activity"/>
    <property type="evidence" value="ECO:0007669"/>
    <property type="project" value="InterPro"/>
</dbReference>
<evidence type="ECO:0000256" key="6">
    <source>
        <dbReference type="ARBA" id="ARBA00023186"/>
    </source>
</evidence>
<comment type="caution">
    <text evidence="14">The sequence shown here is derived from an EMBL/GenBank/DDBJ whole genome shotgun (WGS) entry which is preliminary data.</text>
</comment>
<dbReference type="PRINTS" id="PR00773">
    <property type="entry name" value="GRPEPROTEIN"/>
</dbReference>
<evidence type="ECO:0000313" key="14">
    <source>
        <dbReference type="EMBL" id="PTB89419.1"/>
    </source>
</evidence>
<gene>
    <name evidence="10" type="primary">grpE</name>
    <name evidence="14" type="ORF">C9928_03715</name>
</gene>
<dbReference type="PANTHER" id="PTHR21237">
    <property type="entry name" value="GRPE PROTEIN"/>
    <property type="match status" value="1"/>
</dbReference>
<keyword evidence="5 10" id="KW-0346">Stress response</keyword>
<feature type="region of interest" description="Disordered" evidence="13">
    <location>
        <begin position="1"/>
        <end position="46"/>
    </location>
</feature>
<evidence type="ECO:0000256" key="5">
    <source>
        <dbReference type="ARBA" id="ARBA00023016"/>
    </source>
</evidence>
<dbReference type="SUPFAM" id="SSF58014">
    <property type="entry name" value="Coiled-coil domain of nucleotide exchange factor GrpE"/>
    <property type="match status" value="1"/>
</dbReference>